<dbReference type="PROSITE" id="PS51384">
    <property type="entry name" value="FAD_FR"/>
    <property type="match status" value="1"/>
</dbReference>
<dbReference type="PROSITE" id="PS51085">
    <property type="entry name" value="2FE2S_FER_2"/>
    <property type="match status" value="1"/>
</dbReference>
<dbReference type="GO" id="GO:0046872">
    <property type="term" value="F:metal ion binding"/>
    <property type="evidence" value="ECO:0007669"/>
    <property type="project" value="UniProtKB-KW"/>
</dbReference>
<dbReference type="InterPro" id="IPR012675">
    <property type="entry name" value="Beta-grasp_dom_sf"/>
</dbReference>
<dbReference type="GO" id="GO:0051537">
    <property type="term" value="F:2 iron, 2 sulfur cluster binding"/>
    <property type="evidence" value="ECO:0007669"/>
    <property type="project" value="UniProtKB-KW"/>
</dbReference>
<dbReference type="Gene3D" id="3.40.50.80">
    <property type="entry name" value="Nucleotide-binding domain of ferredoxin-NADP reductase (FNR) module"/>
    <property type="match status" value="1"/>
</dbReference>
<dbReference type="SUPFAM" id="SSF52343">
    <property type="entry name" value="Ferredoxin reductase-like, C-terminal NADP-linked domain"/>
    <property type="match status" value="1"/>
</dbReference>
<evidence type="ECO:0000259" key="10">
    <source>
        <dbReference type="PROSITE" id="PS51384"/>
    </source>
</evidence>
<proteinExistence type="predicted"/>
<dbReference type="STRING" id="686624.SAMN04488242_0526"/>
<evidence type="ECO:0000256" key="5">
    <source>
        <dbReference type="ARBA" id="ARBA00022827"/>
    </source>
</evidence>
<keyword evidence="7" id="KW-0408">Iron</keyword>
<sequence>MTAPGAAQPKASSRAGVRPIALLGRGLRTLAGALATPLVPEDFLDLIDPLRSGADLRGRVLAVEPEGPGATTLTIRPGRGWRPHRPGQYTRIGFDVDGVRRWRAYSITSPVGLPGIITVTVRAIDGGIVSHYVRDELRPGTVVHLDQATGDFVLPDAPPPAALFLTAGSGLTPVMGMLRNRPLPADVVVVHSAPTRRESLFLDELSALHDDGHIRLVTRFTADEGILRPADLDSVVPDWRDRHTWACGPTAMLDDAQAHWEAAGLADRLHTERFRPTVHAVGDGGAMTLARSGVTVDVDASTTMLDAGEDAGVLMPSGCRMGICFNCVLPLVEGSVRDLRTGDLTTATPEDPVLVQTCVSAPAGPCRLNH</sequence>
<evidence type="ECO:0000256" key="3">
    <source>
        <dbReference type="ARBA" id="ARBA00022714"/>
    </source>
</evidence>
<dbReference type="InterPro" id="IPR036010">
    <property type="entry name" value="2Fe-2S_ferredoxin-like_sf"/>
</dbReference>
<keyword evidence="6" id="KW-0560">Oxidoreductase</keyword>
<dbReference type="AlphaFoldDB" id="A0A1G9HUD9"/>
<accession>A0A1G9HUD9</accession>
<dbReference type="CDD" id="cd00207">
    <property type="entry name" value="fer2"/>
    <property type="match status" value="1"/>
</dbReference>
<evidence type="ECO:0000313" key="11">
    <source>
        <dbReference type="EMBL" id="SDL16436.1"/>
    </source>
</evidence>
<dbReference type="Pfam" id="PF00111">
    <property type="entry name" value="Fer2"/>
    <property type="match status" value="1"/>
</dbReference>
<protein>
    <submittedName>
        <fullName evidence="11">Ferredoxin-NADP reductase</fullName>
    </submittedName>
</protein>
<keyword evidence="2" id="KW-0285">Flavoprotein</keyword>
<keyword evidence="5" id="KW-0274">FAD</keyword>
<feature type="domain" description="2Fe-2S ferredoxin-type" evidence="9">
    <location>
        <begin position="285"/>
        <end position="370"/>
    </location>
</feature>
<keyword evidence="4" id="KW-0479">Metal-binding</keyword>
<dbReference type="InterPro" id="IPR008333">
    <property type="entry name" value="Cbr1-like_FAD-bd_dom"/>
</dbReference>
<keyword evidence="8" id="KW-0411">Iron-sulfur</keyword>
<name>A0A1G9HUD9_9ACTN</name>
<reference evidence="11 12" key="1">
    <citation type="submission" date="2016-10" db="EMBL/GenBank/DDBJ databases">
        <authorList>
            <person name="de Groot N.N."/>
        </authorList>
    </citation>
    <scope>NUCLEOTIDE SEQUENCE [LARGE SCALE GENOMIC DNA]</scope>
    <source>
        <strain evidence="11 12">CGMCC 1.9159</strain>
    </source>
</reference>
<gene>
    <name evidence="11" type="ORF">SAMN04488242_0526</name>
</gene>
<evidence type="ECO:0000259" key="9">
    <source>
        <dbReference type="PROSITE" id="PS51085"/>
    </source>
</evidence>
<evidence type="ECO:0000256" key="4">
    <source>
        <dbReference type="ARBA" id="ARBA00022723"/>
    </source>
</evidence>
<organism evidence="11 12">
    <name type="scientific">Tessaracoccus oleiagri</name>
    <dbReference type="NCBI Taxonomy" id="686624"/>
    <lineage>
        <taxon>Bacteria</taxon>
        <taxon>Bacillati</taxon>
        <taxon>Actinomycetota</taxon>
        <taxon>Actinomycetes</taxon>
        <taxon>Propionibacteriales</taxon>
        <taxon>Propionibacteriaceae</taxon>
        <taxon>Tessaracoccus</taxon>
    </lineage>
</organism>
<dbReference type="SUPFAM" id="SSF54292">
    <property type="entry name" value="2Fe-2S ferredoxin-like"/>
    <property type="match status" value="1"/>
</dbReference>
<dbReference type="OrthoDB" id="9796486at2"/>
<dbReference type="SUPFAM" id="SSF63380">
    <property type="entry name" value="Riboflavin synthase domain-like"/>
    <property type="match status" value="1"/>
</dbReference>
<keyword evidence="3" id="KW-0001">2Fe-2S</keyword>
<feature type="domain" description="FAD-binding FR-type" evidence="10">
    <location>
        <begin position="53"/>
        <end position="155"/>
    </location>
</feature>
<dbReference type="GO" id="GO:0016491">
    <property type="term" value="F:oxidoreductase activity"/>
    <property type="evidence" value="ECO:0007669"/>
    <property type="project" value="UniProtKB-KW"/>
</dbReference>
<evidence type="ECO:0000256" key="1">
    <source>
        <dbReference type="ARBA" id="ARBA00001974"/>
    </source>
</evidence>
<evidence type="ECO:0000256" key="7">
    <source>
        <dbReference type="ARBA" id="ARBA00023004"/>
    </source>
</evidence>
<evidence type="ECO:0000256" key="8">
    <source>
        <dbReference type="ARBA" id="ARBA00023014"/>
    </source>
</evidence>
<dbReference type="Pfam" id="PF00970">
    <property type="entry name" value="FAD_binding_6"/>
    <property type="match status" value="1"/>
</dbReference>
<dbReference type="Proteomes" id="UP000199475">
    <property type="component" value="Unassembled WGS sequence"/>
</dbReference>
<dbReference type="CDD" id="cd06216">
    <property type="entry name" value="FNR_iron_sulfur_binding_2"/>
    <property type="match status" value="1"/>
</dbReference>
<dbReference type="InterPro" id="IPR017927">
    <property type="entry name" value="FAD-bd_FR_type"/>
</dbReference>
<evidence type="ECO:0000256" key="6">
    <source>
        <dbReference type="ARBA" id="ARBA00023002"/>
    </source>
</evidence>
<dbReference type="Gene3D" id="2.40.30.10">
    <property type="entry name" value="Translation factors"/>
    <property type="match status" value="1"/>
</dbReference>
<dbReference type="PANTHER" id="PTHR47354">
    <property type="entry name" value="NADH OXIDOREDUCTASE HCR"/>
    <property type="match status" value="1"/>
</dbReference>
<dbReference type="InterPro" id="IPR050415">
    <property type="entry name" value="MRET"/>
</dbReference>
<comment type="cofactor">
    <cofactor evidence="1">
        <name>FAD</name>
        <dbReference type="ChEBI" id="CHEBI:57692"/>
    </cofactor>
</comment>
<dbReference type="InterPro" id="IPR039261">
    <property type="entry name" value="FNR_nucleotide-bd"/>
</dbReference>
<evidence type="ECO:0000256" key="2">
    <source>
        <dbReference type="ARBA" id="ARBA00022630"/>
    </source>
</evidence>
<dbReference type="RefSeq" id="WP_093248673.1">
    <property type="nucleotide sequence ID" value="NZ_FNGP01000001.1"/>
</dbReference>
<dbReference type="PANTHER" id="PTHR47354:SF6">
    <property type="entry name" value="NADH OXIDOREDUCTASE HCR"/>
    <property type="match status" value="1"/>
</dbReference>
<dbReference type="InterPro" id="IPR001041">
    <property type="entry name" value="2Fe-2S_ferredoxin-type"/>
</dbReference>
<evidence type="ECO:0000313" key="12">
    <source>
        <dbReference type="Proteomes" id="UP000199475"/>
    </source>
</evidence>
<keyword evidence="12" id="KW-1185">Reference proteome</keyword>
<dbReference type="InterPro" id="IPR017938">
    <property type="entry name" value="Riboflavin_synthase-like_b-brl"/>
</dbReference>
<dbReference type="Gene3D" id="3.10.20.30">
    <property type="match status" value="1"/>
</dbReference>
<dbReference type="EMBL" id="FNGP01000001">
    <property type="protein sequence ID" value="SDL16436.1"/>
    <property type="molecule type" value="Genomic_DNA"/>
</dbReference>